<dbReference type="EMBL" id="CM000207">
    <property type="protein sequence ID" value="EAN76620.1"/>
    <property type="molecule type" value="Genomic_DNA"/>
</dbReference>
<evidence type="ECO:0000256" key="1">
    <source>
        <dbReference type="SAM" id="MobiDB-lite"/>
    </source>
</evidence>
<accession>Q38F00</accession>
<evidence type="ECO:0000313" key="2">
    <source>
        <dbReference type="EMBL" id="EAN76620.1"/>
    </source>
</evidence>
<name>Q38F00_TRYB2</name>
<dbReference type="RefSeq" id="XP_024498448.1">
    <property type="nucleotide sequence ID" value="XM_024642661.1"/>
</dbReference>
<dbReference type="AlphaFoldDB" id="Q38F00"/>
<keyword evidence="3" id="KW-1185">Reference proteome</keyword>
<dbReference type="KEGG" id="tbr:Tb09.160.4050"/>
<dbReference type="InParanoid" id="Q38F00"/>
<proteinExistence type="predicted"/>
<protein>
    <submittedName>
        <fullName evidence="2">Uncharacterized protein</fullName>
    </submittedName>
</protein>
<feature type="compositionally biased region" description="Basic residues" evidence="1">
    <location>
        <begin position="11"/>
        <end position="34"/>
    </location>
</feature>
<dbReference type="PaxDb" id="5691-EAN76620"/>
<reference evidence="2 3" key="1">
    <citation type="journal article" date="2005" name="Science">
        <title>Comparative genomics of trypanosomatid parasitic protozoa.</title>
        <authorList>
            <person name="El-Sayed N.M."/>
            <person name="Myler P.J."/>
            <person name="Blandin G."/>
            <person name="Berriman M."/>
            <person name="Crabtree J."/>
            <person name="Aggarwal G."/>
            <person name="Caler E."/>
            <person name="Renauld H."/>
            <person name="Worthey E.A."/>
            <person name="Hertz-Fowler C."/>
            <person name="Ghedin E."/>
            <person name="Peacock C."/>
            <person name="Bartholomeu D.C."/>
            <person name="Haas B.J."/>
            <person name="Tran A.N."/>
            <person name="Wortman J.R."/>
            <person name="Alsmark U.C."/>
            <person name="Angiuoli S."/>
            <person name="Anupama A."/>
            <person name="Badger J."/>
            <person name="Bringaud F."/>
            <person name="Cadag E."/>
            <person name="Carlton J.M."/>
            <person name="Cerqueira G.C."/>
            <person name="Creasy T."/>
            <person name="Delcher A.L."/>
            <person name="Djikeng A."/>
            <person name="Embley T.M."/>
            <person name="Hauser C."/>
            <person name="Ivens A.C."/>
            <person name="Kummerfeld S.K."/>
            <person name="Pereira-Leal J.B."/>
            <person name="Nilsson D."/>
            <person name="Peterson J."/>
            <person name="Salzberg S.L."/>
            <person name="Shallom J."/>
            <person name="Silva J.C."/>
            <person name="Sundaram J."/>
            <person name="Westenberger S."/>
            <person name="White O."/>
            <person name="Melville S.E."/>
            <person name="Donelson J.E."/>
            <person name="Andersson B."/>
            <person name="Stuart K.D."/>
            <person name="Hall N."/>
        </authorList>
    </citation>
    <scope>NUCLEOTIDE SEQUENCE [LARGE SCALE GENOMIC DNA]</scope>
    <source>
        <strain evidence="2 3">927/4 GUTat10.1</strain>
    </source>
</reference>
<organism evidence="2 3">
    <name type="scientific">Trypanosoma brucei brucei (strain 927/4 GUTat10.1)</name>
    <dbReference type="NCBI Taxonomy" id="185431"/>
    <lineage>
        <taxon>Eukaryota</taxon>
        <taxon>Discoba</taxon>
        <taxon>Euglenozoa</taxon>
        <taxon>Kinetoplastea</taxon>
        <taxon>Metakinetoplastina</taxon>
        <taxon>Trypanosomatida</taxon>
        <taxon>Trypanosomatidae</taxon>
        <taxon>Trypanosoma</taxon>
    </lineage>
</organism>
<feature type="compositionally biased region" description="Basic and acidic residues" evidence="1">
    <location>
        <begin position="1"/>
        <end position="10"/>
    </location>
</feature>
<dbReference type="GeneID" id="3660060"/>
<dbReference type="Proteomes" id="UP000008524">
    <property type="component" value="Chromosome 9"/>
</dbReference>
<reference evidence="2 3" key="2">
    <citation type="journal article" date="2005" name="Science">
        <title>The genome of the African trypanosome Trypanosoma brucei.</title>
        <authorList>
            <person name="Berriman M."/>
            <person name="Ghedin E."/>
            <person name="Hertz-Fowler C."/>
            <person name="Blandin G."/>
            <person name="Renauld H."/>
            <person name="Bartholomeu D.C."/>
            <person name="Lennard N.J."/>
            <person name="Caler E."/>
            <person name="Hamlin N.E."/>
            <person name="Haas B."/>
            <person name="Bohme U."/>
            <person name="Hannick L."/>
            <person name="Aslett M.A."/>
            <person name="Shallom J."/>
            <person name="Marcello L."/>
            <person name="Hou L."/>
            <person name="Wickstead B."/>
            <person name="Alsmark U.C."/>
            <person name="Arrowsmith C."/>
            <person name="Atkin R.J."/>
            <person name="Barron A.J."/>
            <person name="Bringaud F."/>
            <person name="Brooks K."/>
            <person name="Carrington M."/>
            <person name="Cherevach I."/>
            <person name="Chillingworth T.J."/>
            <person name="Churcher C."/>
            <person name="Clark L.N."/>
            <person name="Corton C.H."/>
            <person name="Cronin A."/>
            <person name="Davies R.M."/>
            <person name="Doggett J."/>
            <person name="Djikeng A."/>
            <person name="Feldblyum T."/>
            <person name="Field M.C."/>
            <person name="Fraser A."/>
            <person name="Goodhead I."/>
            <person name="Hance Z."/>
            <person name="Harper D."/>
            <person name="Harris B.R."/>
            <person name="Hauser H."/>
            <person name="Hostetler J."/>
            <person name="Ivens A."/>
            <person name="Jagels K."/>
            <person name="Johnson D."/>
            <person name="Johnson J."/>
            <person name="Jones K."/>
            <person name="Kerhornou A.X."/>
            <person name="Koo H."/>
            <person name="Larke N."/>
            <person name="Landfear S."/>
            <person name="Larkin C."/>
            <person name="Leech V."/>
            <person name="Line A."/>
            <person name="Lord A."/>
            <person name="Macleod A."/>
            <person name="Mooney P.J."/>
            <person name="Moule S."/>
            <person name="Martin D.M."/>
            <person name="Morgan G.W."/>
            <person name="Mungall K."/>
            <person name="Norbertczak H."/>
            <person name="Ormond D."/>
            <person name="Pai G."/>
            <person name="Peacock C.S."/>
            <person name="Peterson J."/>
            <person name="Quail M.A."/>
            <person name="Rabbinowitsch E."/>
            <person name="Rajandream M.A."/>
            <person name="Reitter C."/>
            <person name="Salzberg S.L."/>
            <person name="Sanders M."/>
            <person name="Schobel S."/>
            <person name="Sharp S."/>
            <person name="Simmonds M."/>
            <person name="Simpson A.J."/>
            <person name="Tallon L."/>
            <person name="Turner C.M."/>
            <person name="Tait A."/>
            <person name="Tivey A.R."/>
            <person name="Van Aken S."/>
            <person name="Walker D."/>
            <person name="Wanless D."/>
            <person name="Wang S."/>
            <person name="White B."/>
            <person name="White O."/>
            <person name="Whitehead S."/>
            <person name="Woodward J."/>
            <person name="Wortman J."/>
            <person name="Adams M.D."/>
            <person name="Embley T.M."/>
            <person name="Gull K."/>
            <person name="Ullu E."/>
            <person name="Barry J.D."/>
            <person name="Fairlamb A.H."/>
            <person name="Opperdoes F."/>
            <person name="Barrell B.G."/>
            <person name="Donelson J.E."/>
            <person name="Hall N."/>
            <person name="Fraser C.M."/>
            <person name="Melville S.E."/>
            <person name="El-Sayed N.M."/>
        </authorList>
    </citation>
    <scope>NUCLEOTIDE SEQUENCE [LARGE SCALE GENOMIC DNA]</scope>
    <source>
        <strain evidence="2 3">927/4 GUTat10.1</strain>
    </source>
</reference>
<sequence length="34" mass="3998">MNSNTEEPKRPSNHHYLAKPQKHAKLNKKKSKVK</sequence>
<feature type="region of interest" description="Disordered" evidence="1">
    <location>
        <begin position="1"/>
        <end position="34"/>
    </location>
</feature>
<gene>
    <name evidence="2" type="ORF">Tb09.160.4050</name>
</gene>
<evidence type="ECO:0000313" key="3">
    <source>
        <dbReference type="Proteomes" id="UP000008524"/>
    </source>
</evidence>